<accession>A0A2T7PXS9</accession>
<dbReference type="AlphaFoldDB" id="A0A2T7PXS9"/>
<feature type="compositionally biased region" description="Polar residues" evidence="10">
    <location>
        <begin position="508"/>
        <end position="521"/>
    </location>
</feature>
<evidence type="ECO:0000256" key="5">
    <source>
        <dbReference type="ARBA" id="ARBA00022801"/>
    </source>
</evidence>
<name>A0A2T7PXS9_POMCA</name>
<dbReference type="PANTHER" id="PTHR13246:SF1">
    <property type="entry name" value="CYTOSOLIC ENDO-BETA-N-ACETYLGLUCOSAMINIDASE"/>
    <property type="match status" value="1"/>
</dbReference>
<evidence type="ECO:0000256" key="7">
    <source>
        <dbReference type="ARBA" id="ARBA00034414"/>
    </source>
</evidence>
<evidence type="ECO:0000256" key="1">
    <source>
        <dbReference type="ARBA" id="ARBA00004514"/>
    </source>
</evidence>
<dbReference type="OrthoDB" id="284473at2759"/>
<evidence type="ECO:0000256" key="4">
    <source>
        <dbReference type="ARBA" id="ARBA00022490"/>
    </source>
</evidence>
<dbReference type="EMBL" id="PZQS01000001">
    <property type="protein sequence ID" value="PVD38235.1"/>
    <property type="molecule type" value="Genomic_DNA"/>
</dbReference>
<dbReference type="OMA" id="LYCSYTY"/>
<gene>
    <name evidence="12" type="ORF">C0Q70_00846</name>
</gene>
<dbReference type="Proteomes" id="UP000245119">
    <property type="component" value="Linkage Group LG1"/>
</dbReference>
<evidence type="ECO:0000313" key="12">
    <source>
        <dbReference type="EMBL" id="PVD38235.1"/>
    </source>
</evidence>
<feature type="compositionally biased region" description="Basic and acidic residues" evidence="10">
    <location>
        <begin position="615"/>
        <end position="624"/>
    </location>
</feature>
<dbReference type="InterPro" id="IPR017853">
    <property type="entry name" value="GH"/>
</dbReference>
<dbReference type="GO" id="GO:0005829">
    <property type="term" value="C:cytosol"/>
    <property type="evidence" value="ECO:0007669"/>
    <property type="project" value="UniProtKB-SubCell"/>
</dbReference>
<dbReference type="PANTHER" id="PTHR13246">
    <property type="entry name" value="ENDO BETA N-ACETYLGLUCOSAMINIDASE"/>
    <property type="match status" value="1"/>
</dbReference>
<dbReference type="FunFam" id="3.20.20.80:FF:000043">
    <property type="entry name" value="cytosolic endo-beta-N-acetylglucosaminidase"/>
    <property type="match status" value="1"/>
</dbReference>
<organism evidence="12 13">
    <name type="scientific">Pomacea canaliculata</name>
    <name type="common">Golden apple snail</name>
    <dbReference type="NCBI Taxonomy" id="400727"/>
    <lineage>
        <taxon>Eukaryota</taxon>
        <taxon>Metazoa</taxon>
        <taxon>Spiralia</taxon>
        <taxon>Lophotrochozoa</taxon>
        <taxon>Mollusca</taxon>
        <taxon>Gastropoda</taxon>
        <taxon>Caenogastropoda</taxon>
        <taxon>Architaenioglossa</taxon>
        <taxon>Ampullarioidea</taxon>
        <taxon>Ampullariidae</taxon>
        <taxon>Pomacea</taxon>
    </lineage>
</organism>
<evidence type="ECO:0000256" key="3">
    <source>
        <dbReference type="ARBA" id="ARBA00012566"/>
    </source>
</evidence>
<comment type="caution">
    <text evidence="12">The sequence shown here is derived from an EMBL/GenBank/DDBJ whole genome shotgun (WGS) entry which is preliminary data.</text>
</comment>
<dbReference type="Gene3D" id="3.20.20.80">
    <property type="entry name" value="Glycosidases"/>
    <property type="match status" value="1"/>
</dbReference>
<evidence type="ECO:0000256" key="10">
    <source>
        <dbReference type="SAM" id="MobiDB-lite"/>
    </source>
</evidence>
<keyword evidence="6" id="KW-0326">Glycosidase</keyword>
<proteinExistence type="inferred from homology"/>
<comment type="function">
    <text evidence="8">Endoglycosidase that releases N-glycans from glycoproteins by cleaving the beta-1,4-glycosidic bond in the N,N'-diacetylchitobiose core. Involved in the processing of free oligosaccharides in the cytosol.</text>
</comment>
<evidence type="ECO:0000259" key="11">
    <source>
        <dbReference type="Pfam" id="PF03644"/>
    </source>
</evidence>
<dbReference type="Pfam" id="PF03644">
    <property type="entry name" value="Glyco_hydro_85"/>
    <property type="match status" value="1"/>
</dbReference>
<keyword evidence="5" id="KW-0378">Hydrolase</keyword>
<feature type="domain" description="Cytosolic endo-beta-N-acetylglucosaminidase TIM barrel" evidence="11">
    <location>
        <begin position="108"/>
        <end position="386"/>
    </location>
</feature>
<evidence type="ECO:0000256" key="8">
    <source>
        <dbReference type="ARBA" id="ARBA00054935"/>
    </source>
</evidence>
<dbReference type="SUPFAM" id="SSF51445">
    <property type="entry name" value="(Trans)glycosidases"/>
    <property type="match status" value="1"/>
</dbReference>
<evidence type="ECO:0000256" key="9">
    <source>
        <dbReference type="ARBA" id="ARBA00072457"/>
    </source>
</evidence>
<sequence length="771" mass="86237">MQHVTVPLKELFTRRKQNKPPNGTELHLQVHEGPWQMANVTSRTKGTTFCVDPETKQPECIGLKTLPEVLSWKPVADFMCNTTPCFSRPTTLCTKPSTLVCHDFKGGYLEDRYLQGGQKKNAYYFSRWECVDIFVYFSHDFITLPPLGWVLSAHKHGVLVLGTLITEWGTGAELWEEILSSESTSYQFISKLVSMSKHYGFDGWLLNIENNIQADKVPHLKEFVRRLTEESHISLPGSKILWYDSVTEAGDLMWQNELNENNSIFFDACDGIFLNYCWKLEGLTASKEKAVEKNRPYDVFVGIDVFGRGCPGGGGFNTREALQAARSMDLSAAVFAPGWVLETLGEENFDENDCRFWAQLSDLCYPSPKSGLPLATSFCQGQGESFFCLGEKVSDKPWYNMSLQQLQPERTCKEPYGHESITSLKSCLSSAYYGGCSLQLSASLDDHQLVSFRLFSFCEKLDQPLYCSYTYRDTGATPCKLHVVLGVESGHLTQHIIMGSVEEAGLDSGTQNVNSEPASTGTVGGRSDIYVQPLSSTELEALSSSIWFHGTQNDENGAAHEQWLTRYFKVSIAHLWQEEKARMDKEIVSVAVNLSMQSVTAAASPCKDQGTTKPESTEREERGKEQCSVVLGHFQIFKEEDLWLQPPIIKNITLDKLEDRQEFLKMENNGVSEMPAFSSPAGNSVSKDLYCILWEVQGKTVVDFFNVYFVQDDNKLSLAGQSATPALVVTITPQQFKEGKIVVMIQPVLSCTALPLPSSKCHSETLFLNSS</sequence>
<dbReference type="InterPro" id="IPR032979">
    <property type="entry name" value="ENGase"/>
</dbReference>
<comment type="subcellular location">
    <subcellularLocation>
        <location evidence="1">Cytoplasm</location>
        <location evidence="1">Cytosol</location>
    </subcellularLocation>
</comment>
<feature type="region of interest" description="Disordered" evidence="10">
    <location>
        <begin position="507"/>
        <end position="527"/>
    </location>
</feature>
<dbReference type="STRING" id="400727.A0A2T7PXS9"/>
<dbReference type="EC" id="3.2.1.96" evidence="3"/>
<dbReference type="Gene3D" id="2.60.120.260">
    <property type="entry name" value="Galactose-binding domain-like"/>
    <property type="match status" value="1"/>
</dbReference>
<dbReference type="GO" id="GO:0033925">
    <property type="term" value="F:mannosyl-glycoprotein endo-beta-N-acetylglucosaminidase activity"/>
    <property type="evidence" value="ECO:0007669"/>
    <property type="project" value="UniProtKB-EC"/>
</dbReference>
<comment type="catalytic activity">
    <reaction evidence="7">
        <text>an N(4)-(oligosaccharide-(1-&gt;3)-[oligosaccharide-(1-&gt;6)]-beta-D-Man-(1-&gt;4)-beta-D-GlcNAc-(1-&gt;4)-alpha-D-GlcNAc)-L-asparaginyl-[protein] + H2O = an oligosaccharide-(1-&gt;3)-[oligosaccharide-(1-&gt;6)]-beta-D-Man-(1-&gt;4)-D-GlcNAc + N(4)-(N-acetyl-beta-D-glucosaminyl)-L-asparaginyl-[protein]</text>
        <dbReference type="Rhea" id="RHEA:73067"/>
        <dbReference type="Rhea" id="RHEA-COMP:12603"/>
        <dbReference type="Rhea" id="RHEA-COMP:18176"/>
        <dbReference type="ChEBI" id="CHEBI:15377"/>
        <dbReference type="ChEBI" id="CHEBI:132248"/>
        <dbReference type="ChEBI" id="CHEBI:192714"/>
        <dbReference type="ChEBI" id="CHEBI:192715"/>
        <dbReference type="EC" id="3.2.1.96"/>
    </reaction>
</comment>
<reference evidence="12 13" key="1">
    <citation type="submission" date="2018-04" db="EMBL/GenBank/DDBJ databases">
        <title>The genome of golden apple snail Pomacea canaliculata provides insight into stress tolerance and invasive adaptation.</title>
        <authorList>
            <person name="Liu C."/>
            <person name="Liu B."/>
            <person name="Ren Y."/>
            <person name="Zhang Y."/>
            <person name="Wang H."/>
            <person name="Li S."/>
            <person name="Jiang F."/>
            <person name="Yin L."/>
            <person name="Zhang G."/>
            <person name="Qian W."/>
            <person name="Fan W."/>
        </authorList>
    </citation>
    <scope>NUCLEOTIDE SEQUENCE [LARGE SCALE GENOMIC DNA]</scope>
    <source>
        <strain evidence="12">SZHN2017</strain>
        <tissue evidence="12">Muscle</tissue>
    </source>
</reference>
<keyword evidence="13" id="KW-1185">Reference proteome</keyword>
<dbReference type="CDD" id="cd06547">
    <property type="entry name" value="GH85_ENGase"/>
    <property type="match status" value="1"/>
</dbReference>
<evidence type="ECO:0000313" key="13">
    <source>
        <dbReference type="Proteomes" id="UP000245119"/>
    </source>
</evidence>
<keyword evidence="4" id="KW-0963">Cytoplasm</keyword>
<evidence type="ECO:0000256" key="2">
    <source>
        <dbReference type="ARBA" id="ARBA00007849"/>
    </source>
</evidence>
<evidence type="ECO:0000256" key="6">
    <source>
        <dbReference type="ARBA" id="ARBA00023295"/>
    </source>
</evidence>
<comment type="similarity">
    <text evidence="2">Belongs to the glycosyl hydrolase 85 family.</text>
</comment>
<protein>
    <recommendedName>
        <fullName evidence="9">Cytosolic endo-beta-N-acetylglucosaminidase</fullName>
        <ecNumber evidence="3">3.2.1.96</ecNumber>
    </recommendedName>
</protein>
<dbReference type="InterPro" id="IPR005201">
    <property type="entry name" value="TIM_ENGase"/>
</dbReference>
<feature type="region of interest" description="Disordered" evidence="10">
    <location>
        <begin position="602"/>
        <end position="624"/>
    </location>
</feature>